<dbReference type="Pfam" id="PF13424">
    <property type="entry name" value="TPR_12"/>
    <property type="match status" value="1"/>
</dbReference>
<dbReference type="InterPro" id="IPR028275">
    <property type="entry name" value="CLU_N"/>
</dbReference>
<dbReference type="CDD" id="cd15466">
    <property type="entry name" value="CLU-central"/>
    <property type="match status" value="1"/>
</dbReference>
<reference evidence="6" key="1">
    <citation type="submission" date="2025-08" db="UniProtKB">
        <authorList>
            <consortium name="RefSeq"/>
        </authorList>
    </citation>
    <scope>IDENTIFICATION</scope>
</reference>
<dbReference type="InterPro" id="IPR025697">
    <property type="entry name" value="CLU_dom"/>
</dbReference>
<comment type="function">
    <text evidence="2">mRNA-binding protein involved in proper cytoplasmic distribution of mitochondria. Specifically binds mRNAs of nuclear-encoded mitochondrial proteins in the cytoplasm and regulates transport or translation of these transcripts close to mitochondria, playing a role in mitochondrial biogenesis.</text>
</comment>
<dbReference type="Pfam" id="PF13236">
    <property type="entry name" value="CLU"/>
    <property type="match status" value="1"/>
</dbReference>
<dbReference type="InterPro" id="IPR027523">
    <property type="entry name" value="CLU_prot"/>
</dbReference>
<dbReference type="GO" id="GO:0005737">
    <property type="term" value="C:cytoplasm"/>
    <property type="evidence" value="ECO:0007669"/>
    <property type="project" value="UniProtKB-SubCell"/>
</dbReference>
<dbReference type="RefSeq" id="XP_031427832.1">
    <property type="nucleotide sequence ID" value="XM_031571972.1"/>
</dbReference>
<dbReference type="GO" id="GO:0007005">
    <property type="term" value="P:mitochondrion organization"/>
    <property type="evidence" value="ECO:0007669"/>
    <property type="project" value="UniProtKB-UniRule"/>
</dbReference>
<dbReference type="GeneID" id="105896224"/>
<organism evidence="5 6">
    <name type="scientific">Clupea harengus</name>
    <name type="common">Atlantic herring</name>
    <dbReference type="NCBI Taxonomy" id="7950"/>
    <lineage>
        <taxon>Eukaryota</taxon>
        <taxon>Metazoa</taxon>
        <taxon>Chordata</taxon>
        <taxon>Craniata</taxon>
        <taxon>Vertebrata</taxon>
        <taxon>Euteleostomi</taxon>
        <taxon>Actinopterygii</taxon>
        <taxon>Neopterygii</taxon>
        <taxon>Teleostei</taxon>
        <taxon>Clupei</taxon>
        <taxon>Clupeiformes</taxon>
        <taxon>Clupeoidei</taxon>
        <taxon>Clupeidae</taxon>
        <taxon>Clupea</taxon>
    </lineage>
</organism>
<dbReference type="Pfam" id="PF13374">
    <property type="entry name" value="TPR_10"/>
    <property type="match status" value="1"/>
</dbReference>
<dbReference type="PROSITE" id="PS51823">
    <property type="entry name" value="CLU"/>
    <property type="match status" value="1"/>
</dbReference>
<protein>
    <recommendedName>
        <fullName evidence="2">Clustered mitochondria protein homolog</fullName>
    </recommendedName>
</protein>
<dbReference type="SUPFAM" id="SSF48452">
    <property type="entry name" value="TPR-like"/>
    <property type="match status" value="2"/>
</dbReference>
<accession>A0A6P8FXD2</accession>
<evidence type="ECO:0000313" key="5">
    <source>
        <dbReference type="Proteomes" id="UP000515152"/>
    </source>
</evidence>
<evidence type="ECO:0000256" key="2">
    <source>
        <dbReference type="HAMAP-Rule" id="MF_03013"/>
    </source>
</evidence>
<dbReference type="Proteomes" id="UP000515152">
    <property type="component" value="Chromosome 8"/>
</dbReference>
<evidence type="ECO:0000313" key="6">
    <source>
        <dbReference type="RefSeq" id="XP_031427832.1"/>
    </source>
</evidence>
<dbReference type="PANTHER" id="PTHR12601">
    <property type="entry name" value="EUKARYOTIC TRANSLATION INITIATION FACTOR 3 SUBUNIT EIF-3"/>
    <property type="match status" value="1"/>
</dbReference>
<evidence type="ECO:0000259" key="4">
    <source>
        <dbReference type="PROSITE" id="PS51823"/>
    </source>
</evidence>
<dbReference type="HAMAP" id="MF_03013">
    <property type="entry name" value="CLU"/>
    <property type="match status" value="1"/>
</dbReference>
<dbReference type="InterPro" id="IPR011990">
    <property type="entry name" value="TPR-like_helical_dom_sf"/>
</dbReference>
<feature type="domain" description="Clu" evidence="4">
    <location>
        <begin position="782"/>
        <end position="1024"/>
    </location>
</feature>
<comment type="similarity">
    <text evidence="2">Belongs to the CLU family.</text>
</comment>
<proteinExistence type="inferred from homology"/>
<dbReference type="GO" id="GO:0003729">
    <property type="term" value="F:mRNA binding"/>
    <property type="evidence" value="ECO:0007669"/>
    <property type="project" value="TreeGrafter"/>
</dbReference>
<dbReference type="Pfam" id="PF12807">
    <property type="entry name" value="eIF3_p135"/>
    <property type="match status" value="1"/>
</dbReference>
<sequence length="1721" mass="193631">MGNALSCCHNLSGQQIQHKEVSDPLEEWSPLLSEENSDEESPSPSQTTGDAEKSPVLDQGHAFFPDIVLSSSPGAALAVAGHSLHRDQGLWNPGFVRENSDTVQTVIMQPYREEDVLQVDQHALYGHEKLQHHTELLKQSVDPKEKDIGHNKLNIVLMEYCTAHMEKSVEAESDVFQKVAVDAGWTEGGILQLDQEAAARTTHRTQHMEHNSNQKQPGVEQTAQGVMEQMEQRTGQTEKPLEHGTFPNIVDLVQESALLSEQESQVKQGVRVDQNVALKELSQSPTQTDDTGRKPDQMGQNVIQTQGDSKKIGQIVQRIGQDAIQVKQSEEQTPHGLVQTADSGADRTVIWAGSGLDQALFWPTEQCCSGAEQDRVQTNEAQFKNNAVQLCQKQDQEQCIGQARDREQGLMPVNVTVEDDALLEEKQKEQLTLFMVDRLFLATPPLTGHCANTMQGGPIIHDQEEGAMATLKGDDETGQHGEANMEEVGLNEDTSFTVKIQAPGIEPINFQVSPMAMVQELKQLLMDYEETCHRTCFSLQLNGSTLDNFIHMKSISDLQDGCVLKTIDEPYSVREVRIHLRHIRNLLRSLDPTDAYNGVDCRSLSFLRHFTDTDMRDKPGKKGNELKQVNCGPPEYILPGSKECPLWPLQPADEDAKPLEFLRALTMSNWNPPPGNRKMHGDLMYLNVVTLEERHFSITASVRGFYLNQSTSYSFNPKPANPSVLSHDLVDLMNQISPSFKKNFSALLKKRVHRHPFERLETPFQLYSWAAPKVDHYLDSVRAEDAQTSRMGYEEHIPGQTRDWNEELQSTRELPRKNLSERLLRERAVFKTNCDFVITATRGAMAVIDGSLMALNPGDEPRMHMFIWNSIFFSLGFDVRDHYLEQGGDAAAHYAPTNDLKGVGAYASIDAEGLHTLGTVVVDYRGYRVTAQSIVPGLLEKDQEQSVIYGSIDFGKTIASDARFVEMLDKTSRHLRILRHFVLNKKGERMELCSSVECKGIVGNDRRCYILDLIRTFPPDLNFLPSEEELPAECQGHGFPRRHQHRLVCLRQELVELFIEHRYYRFLEMVNRRVEPSATTSKEELDEQLPSLDTSDDTSLVAVKEVFTLGDSDQEGQLGSKETKEILGCAHDVMKSQDKSIAGCGASVLSKACKTVGSTSETSFDIRFNPNAFCPVVHFPEENAVEIQAQRLLIKEAATFLITTQIPALVKSYMDHTTLPMDGATLTEALHRHGINVRYLGTVLDAIESTPEREKLDFVYRISVTELITRCTKHLFRTYLQAVEPSSLSASVAHFLNCFLTSFSDCTGHQTSDRRRSRRRKSRVTGAGAGVGGSGSWVGLTSRELWRTISAEAQEYYHYALLCESVEQAMEKYSVQRITLLREIAIKTGIQVQLREYHFENKRSPTFTEEDILNMFPVVKHVRPNASDAILFYHSGQTKVQEGLLKEGSEMIAQALGLFTNVYGVMHEQICACLRLLGRIHYILGDYAEALYHQQKAVLMSERVLGIEHPHTVQEYMHLGLYCFAGGQPVTSLRLLYRARYLVLMVCGEDHPEMAMLDSKIGLVLHALSEYVLSLRFLENALSINIKYHGPSSLKVAHSHFLLAKAYESKGEFRSALQHEKECYAIYKNQLGEHHDKTRESSEYLKHLTQQAVTLQRTMNMIYHTGHDASIAPLNLDPPSRIWILEQLNLISGVVLIPLSNKDLENLRDQALKTQSLAARA</sequence>
<name>A0A6P8FXD2_CLUHA</name>
<evidence type="ECO:0000256" key="1">
    <source>
        <dbReference type="ARBA" id="ARBA00022490"/>
    </source>
</evidence>
<dbReference type="Gene3D" id="1.25.40.10">
    <property type="entry name" value="Tetratricopeptide repeat domain"/>
    <property type="match status" value="2"/>
</dbReference>
<feature type="region of interest" description="Disordered" evidence="3">
    <location>
        <begin position="1307"/>
        <end position="1330"/>
    </location>
</feature>
<dbReference type="GO" id="GO:0048312">
    <property type="term" value="P:intracellular distribution of mitochondria"/>
    <property type="evidence" value="ECO:0007669"/>
    <property type="project" value="TreeGrafter"/>
</dbReference>
<dbReference type="FunFam" id="1.25.40.10:FF:000099">
    <property type="entry name" value="Clustered mitochondria protein homolog"/>
    <property type="match status" value="1"/>
</dbReference>
<evidence type="ECO:0000256" key="3">
    <source>
        <dbReference type="SAM" id="MobiDB-lite"/>
    </source>
</evidence>
<dbReference type="SUPFAM" id="SSF103107">
    <property type="entry name" value="Hypothetical protein c14orf129, hspc210"/>
    <property type="match status" value="1"/>
</dbReference>
<keyword evidence="5" id="KW-1185">Reference proteome</keyword>
<dbReference type="Gene3D" id="3.30.2280.10">
    <property type="entry name" value="Hypothetical protein (hspc210)"/>
    <property type="match status" value="1"/>
</dbReference>
<dbReference type="InterPro" id="IPR019734">
    <property type="entry name" value="TPR_rpt"/>
</dbReference>
<gene>
    <name evidence="6" type="primary">LOC105896224</name>
</gene>
<dbReference type="KEGG" id="char:105896224"/>
<keyword evidence="1 2" id="KW-0963">Cytoplasm</keyword>
<comment type="subcellular location">
    <subcellularLocation>
        <location evidence="2">Cytoplasm</location>
    </subcellularLocation>
    <subcellularLocation>
        <location evidence="2">Cytoplasmic granule</location>
    </subcellularLocation>
</comment>
<dbReference type="PANTHER" id="PTHR12601:SF10">
    <property type="entry name" value="CLUSTERED MITOCHONDRIA PROTEIN HOMOLOG"/>
    <property type="match status" value="1"/>
</dbReference>
<dbReference type="InterPro" id="IPR023231">
    <property type="entry name" value="GSKIP_dom_sf"/>
</dbReference>
<dbReference type="SMART" id="SM00028">
    <property type="entry name" value="TPR"/>
    <property type="match status" value="3"/>
</dbReference>
<dbReference type="InterPro" id="IPR033646">
    <property type="entry name" value="CLU-central"/>
</dbReference>
<dbReference type="OrthoDB" id="1414216at2759"/>
<keyword evidence="2" id="KW-0694">RNA-binding</keyword>
<feature type="region of interest" description="Disordered" evidence="3">
    <location>
        <begin position="12"/>
        <end position="57"/>
    </location>
</feature>
<dbReference type="FunFam" id="3.30.2280.10:FF:000002">
    <property type="entry name" value="Clustered mitochondria protein homolog"/>
    <property type="match status" value="1"/>
</dbReference>
<dbReference type="Pfam" id="PF15044">
    <property type="entry name" value="CLU_N"/>
    <property type="match status" value="1"/>
</dbReference>